<proteinExistence type="predicted"/>
<dbReference type="Proteomes" id="UP000308600">
    <property type="component" value="Unassembled WGS sequence"/>
</dbReference>
<sequence length="533" mass="56785">MTPAVLLSAQEDAAESGTREFPPAAGTSTATPPRTCTSPMYHPWHDIFLWTSIFVGLFTFARAALVNRTIDDTLGDPITNFRPLYAPTTGAWEDASCSTCFIQPSKDLAFDGTWTAATFRPEDFSSMSVQLQFTGVAIYVFFILANNQGVGTTTRTVSRFLLDGAADTTFIHEPTNSTDLQYNSLAYAKTGLSNATHTVTMLTDTSDPNIAPTEQIFVNFDYAIYTVDDGVPAAVGTPSSSSGAQNTAVPSATATKSKGAPVAAIAGAIVGVVLLAVIAGLVVYYLRKRKRERFSDKHLGNPPLSPYSDHNHAPLPPESRPLYGADGELSQAELSGSAASFGRNPVISVSSRPSYGVLGAFNLPSQPRNADATISASSISYAHPPGGSHTSQYGQLSATGLGPHITSTIATPTLQQPSLTEGTSTQPSLSTDQSRASRPAGRFVVTNNSHDDGVSIREIRQQELGRKVAEVQRELTGRVAVVQQRSSNTSEMAELRAQVNQLREQLGHLQTQQQSPWALGLSDDPPPGYTPGY</sequence>
<protein>
    <submittedName>
        <fullName evidence="1">Uncharacterized protein</fullName>
    </submittedName>
</protein>
<accession>A0ACD3AD69</accession>
<gene>
    <name evidence="1" type="ORF">BDN72DRAFT_902473</name>
</gene>
<dbReference type="EMBL" id="ML208527">
    <property type="protein sequence ID" value="TFK63344.1"/>
    <property type="molecule type" value="Genomic_DNA"/>
</dbReference>
<evidence type="ECO:0000313" key="1">
    <source>
        <dbReference type="EMBL" id="TFK63344.1"/>
    </source>
</evidence>
<organism evidence="1 2">
    <name type="scientific">Pluteus cervinus</name>
    <dbReference type="NCBI Taxonomy" id="181527"/>
    <lineage>
        <taxon>Eukaryota</taxon>
        <taxon>Fungi</taxon>
        <taxon>Dikarya</taxon>
        <taxon>Basidiomycota</taxon>
        <taxon>Agaricomycotina</taxon>
        <taxon>Agaricomycetes</taxon>
        <taxon>Agaricomycetidae</taxon>
        <taxon>Agaricales</taxon>
        <taxon>Pluteineae</taxon>
        <taxon>Pluteaceae</taxon>
        <taxon>Pluteus</taxon>
    </lineage>
</organism>
<name>A0ACD3AD69_9AGAR</name>
<keyword evidence="2" id="KW-1185">Reference proteome</keyword>
<evidence type="ECO:0000313" key="2">
    <source>
        <dbReference type="Proteomes" id="UP000308600"/>
    </source>
</evidence>
<reference evidence="1 2" key="1">
    <citation type="journal article" date="2019" name="Nat. Ecol. Evol.">
        <title>Megaphylogeny resolves global patterns of mushroom evolution.</title>
        <authorList>
            <person name="Varga T."/>
            <person name="Krizsan K."/>
            <person name="Foldi C."/>
            <person name="Dima B."/>
            <person name="Sanchez-Garcia M."/>
            <person name="Sanchez-Ramirez S."/>
            <person name="Szollosi G.J."/>
            <person name="Szarkandi J.G."/>
            <person name="Papp V."/>
            <person name="Albert L."/>
            <person name="Andreopoulos W."/>
            <person name="Angelini C."/>
            <person name="Antonin V."/>
            <person name="Barry K.W."/>
            <person name="Bougher N.L."/>
            <person name="Buchanan P."/>
            <person name="Buyck B."/>
            <person name="Bense V."/>
            <person name="Catcheside P."/>
            <person name="Chovatia M."/>
            <person name="Cooper J."/>
            <person name="Damon W."/>
            <person name="Desjardin D."/>
            <person name="Finy P."/>
            <person name="Geml J."/>
            <person name="Haridas S."/>
            <person name="Hughes K."/>
            <person name="Justo A."/>
            <person name="Karasinski D."/>
            <person name="Kautmanova I."/>
            <person name="Kiss B."/>
            <person name="Kocsube S."/>
            <person name="Kotiranta H."/>
            <person name="LaButti K.M."/>
            <person name="Lechner B.E."/>
            <person name="Liimatainen K."/>
            <person name="Lipzen A."/>
            <person name="Lukacs Z."/>
            <person name="Mihaltcheva S."/>
            <person name="Morgado L.N."/>
            <person name="Niskanen T."/>
            <person name="Noordeloos M.E."/>
            <person name="Ohm R.A."/>
            <person name="Ortiz-Santana B."/>
            <person name="Ovrebo C."/>
            <person name="Racz N."/>
            <person name="Riley R."/>
            <person name="Savchenko A."/>
            <person name="Shiryaev A."/>
            <person name="Soop K."/>
            <person name="Spirin V."/>
            <person name="Szebenyi C."/>
            <person name="Tomsovsky M."/>
            <person name="Tulloss R.E."/>
            <person name="Uehling J."/>
            <person name="Grigoriev I.V."/>
            <person name="Vagvolgyi C."/>
            <person name="Papp T."/>
            <person name="Martin F.M."/>
            <person name="Miettinen O."/>
            <person name="Hibbett D.S."/>
            <person name="Nagy L.G."/>
        </authorList>
    </citation>
    <scope>NUCLEOTIDE SEQUENCE [LARGE SCALE GENOMIC DNA]</scope>
    <source>
        <strain evidence="1 2">NL-1719</strain>
    </source>
</reference>